<dbReference type="Pfam" id="PF13180">
    <property type="entry name" value="PDZ_2"/>
    <property type="match status" value="1"/>
</dbReference>
<keyword evidence="3" id="KW-1185">Reference proteome</keyword>
<organism evidence="2 3">
    <name type="scientific">Triticum turgidum subsp. durum</name>
    <name type="common">Durum wheat</name>
    <name type="synonym">Triticum durum</name>
    <dbReference type="NCBI Taxonomy" id="4567"/>
    <lineage>
        <taxon>Eukaryota</taxon>
        <taxon>Viridiplantae</taxon>
        <taxon>Streptophyta</taxon>
        <taxon>Embryophyta</taxon>
        <taxon>Tracheophyta</taxon>
        <taxon>Spermatophyta</taxon>
        <taxon>Magnoliopsida</taxon>
        <taxon>Liliopsida</taxon>
        <taxon>Poales</taxon>
        <taxon>Poaceae</taxon>
        <taxon>BOP clade</taxon>
        <taxon>Pooideae</taxon>
        <taxon>Triticodae</taxon>
        <taxon>Triticeae</taxon>
        <taxon>Triticinae</taxon>
        <taxon>Triticum</taxon>
    </lineage>
</organism>
<protein>
    <recommendedName>
        <fullName evidence="1">PDZ domain-containing protein</fullName>
    </recommendedName>
</protein>
<proteinExistence type="predicted"/>
<dbReference type="AlphaFoldDB" id="A0A9R0XVF9"/>
<evidence type="ECO:0000313" key="2">
    <source>
        <dbReference type="EMBL" id="VAI43265.1"/>
    </source>
</evidence>
<sequence>MLVVDSLVPDGPADKHLEPGDVLIRMNGEIVTQFLTMESLIDESVGREINLQIERGGAPLTVKLKVGDLHSITPNHFLEVSGAVIHPLSYQQHPVLGEDQGLANQ</sequence>
<accession>A0A9R0XVF9</accession>
<dbReference type="Gene3D" id="2.30.42.10">
    <property type="match status" value="1"/>
</dbReference>
<dbReference type="PANTHER" id="PTHR46366:SF1">
    <property type="entry name" value="PDZ DOMAIN-CONTAINING PROTEIN C1685.05"/>
    <property type="match status" value="1"/>
</dbReference>
<dbReference type="PROSITE" id="PS50106">
    <property type="entry name" value="PDZ"/>
    <property type="match status" value="1"/>
</dbReference>
<reference evidence="2 3" key="1">
    <citation type="submission" date="2017-09" db="EMBL/GenBank/DDBJ databases">
        <authorList>
            <consortium name="International Durum Wheat Genome Sequencing Consortium (IDWGSC)"/>
            <person name="Milanesi L."/>
        </authorList>
    </citation>
    <scope>NUCLEOTIDE SEQUENCE [LARGE SCALE GENOMIC DNA]</scope>
    <source>
        <strain evidence="3">cv. Svevo</strain>
    </source>
</reference>
<evidence type="ECO:0000259" key="1">
    <source>
        <dbReference type="PROSITE" id="PS50106"/>
    </source>
</evidence>
<dbReference type="Gramene" id="TRITD6Av1G028390.1">
    <property type="protein sequence ID" value="TRITD6Av1G028390.1"/>
    <property type="gene ID" value="TRITD6Av1G028390"/>
</dbReference>
<dbReference type="SUPFAM" id="SSF50156">
    <property type="entry name" value="PDZ domain-like"/>
    <property type="match status" value="1"/>
</dbReference>
<gene>
    <name evidence="2" type="ORF">TRITD_6Av1G028390</name>
</gene>
<dbReference type="EMBL" id="LT934121">
    <property type="protein sequence ID" value="VAI43265.1"/>
    <property type="molecule type" value="Genomic_DNA"/>
</dbReference>
<dbReference type="Proteomes" id="UP000324705">
    <property type="component" value="Chromosome 6A"/>
</dbReference>
<dbReference type="InterPro" id="IPR036034">
    <property type="entry name" value="PDZ_sf"/>
</dbReference>
<evidence type="ECO:0000313" key="3">
    <source>
        <dbReference type="Proteomes" id="UP000324705"/>
    </source>
</evidence>
<name>A0A9R0XVF9_TRITD</name>
<dbReference type="PANTHER" id="PTHR46366">
    <property type="entry name" value="PRO-APOPTOTIC SERINE PROTEASE NMA111"/>
    <property type="match status" value="1"/>
</dbReference>
<feature type="domain" description="PDZ" evidence="1">
    <location>
        <begin position="1"/>
        <end position="57"/>
    </location>
</feature>
<dbReference type="InterPro" id="IPR001478">
    <property type="entry name" value="PDZ"/>
</dbReference>